<evidence type="ECO:0000256" key="1">
    <source>
        <dbReference type="ARBA" id="ARBA00004141"/>
    </source>
</evidence>
<dbReference type="AlphaFoldDB" id="B5Y9Z0"/>
<feature type="transmembrane region" description="Helical" evidence="6">
    <location>
        <begin position="284"/>
        <end position="305"/>
    </location>
</feature>
<feature type="transmembrane region" description="Helical" evidence="6">
    <location>
        <begin position="181"/>
        <end position="199"/>
    </location>
</feature>
<feature type="transmembrane region" description="Helical" evidence="6">
    <location>
        <begin position="317"/>
        <end position="337"/>
    </location>
</feature>
<keyword evidence="5" id="KW-0802">TPR repeat</keyword>
<dbReference type="PROSITE" id="PS50005">
    <property type="entry name" value="TPR"/>
    <property type="match status" value="1"/>
</dbReference>
<feature type="repeat" description="TPR" evidence="5">
    <location>
        <begin position="631"/>
        <end position="664"/>
    </location>
</feature>
<feature type="transmembrane region" description="Helical" evidence="6">
    <location>
        <begin position="258"/>
        <end position="278"/>
    </location>
</feature>
<dbReference type="SMART" id="SM00028">
    <property type="entry name" value="TPR"/>
    <property type="match status" value="2"/>
</dbReference>
<feature type="transmembrane region" description="Helical" evidence="6">
    <location>
        <begin position="77"/>
        <end position="103"/>
    </location>
</feature>
<dbReference type="eggNOG" id="COG0457">
    <property type="taxonomic scope" value="Bacteria"/>
</dbReference>
<reference evidence="8 9" key="2">
    <citation type="journal article" date="2014" name="Genome Announc.">
        <title>Complete Genome Sequence of Coprothermobacter proteolyticus DSM 5265.</title>
        <authorList>
            <person name="Alexiev A."/>
            <person name="Coil D.A."/>
            <person name="Badger J.H."/>
            <person name="Enticknap J."/>
            <person name="Ward N."/>
            <person name="Robb F.T."/>
            <person name="Eisen J.A."/>
        </authorList>
    </citation>
    <scope>NUCLEOTIDE SEQUENCE [LARGE SCALE GENOMIC DNA]</scope>
    <source>
        <strain evidence="9">ATCC 35245 / DSM 5265 / OCM 4 / BT</strain>
    </source>
</reference>
<keyword evidence="3 6" id="KW-1133">Transmembrane helix</keyword>
<dbReference type="InterPro" id="IPR019734">
    <property type="entry name" value="TPR_rpt"/>
</dbReference>
<dbReference type="PANTHER" id="PTHR37422:SF13">
    <property type="entry name" value="LIPOPOLYSACCHARIDE BIOSYNTHESIS PROTEIN PA4999-RELATED"/>
    <property type="match status" value="1"/>
</dbReference>
<evidence type="ECO:0000256" key="6">
    <source>
        <dbReference type="SAM" id="Phobius"/>
    </source>
</evidence>
<dbReference type="STRING" id="309798.COPRO5265_1285"/>
<keyword evidence="9" id="KW-1185">Reference proteome</keyword>
<evidence type="ECO:0000256" key="3">
    <source>
        <dbReference type="ARBA" id="ARBA00022989"/>
    </source>
</evidence>
<keyword evidence="2 6" id="KW-0812">Transmembrane</keyword>
<feature type="transmembrane region" description="Helical" evidence="6">
    <location>
        <begin position="140"/>
        <end position="159"/>
    </location>
</feature>
<feature type="transmembrane region" description="Helical" evidence="6">
    <location>
        <begin position="414"/>
        <end position="438"/>
    </location>
</feature>
<comment type="subcellular location">
    <subcellularLocation>
        <location evidence="1">Membrane</location>
        <topology evidence="1">Multi-pass membrane protein</topology>
    </subcellularLocation>
</comment>
<evidence type="ECO:0000256" key="5">
    <source>
        <dbReference type="PROSITE-ProRule" id="PRU00339"/>
    </source>
</evidence>
<dbReference type="EMBL" id="CP001145">
    <property type="protein sequence ID" value="ACI17807.1"/>
    <property type="molecule type" value="Genomic_DNA"/>
</dbReference>
<evidence type="ECO:0000259" key="7">
    <source>
        <dbReference type="Pfam" id="PF04932"/>
    </source>
</evidence>
<dbReference type="GO" id="GO:0016020">
    <property type="term" value="C:membrane"/>
    <property type="evidence" value="ECO:0007669"/>
    <property type="project" value="UniProtKB-SubCell"/>
</dbReference>
<dbReference type="InterPro" id="IPR011990">
    <property type="entry name" value="TPR-like_helical_dom_sf"/>
</dbReference>
<feature type="transmembrane region" description="Helical" evidence="6">
    <location>
        <begin position="46"/>
        <end position="65"/>
    </location>
</feature>
<dbReference type="Pfam" id="PF04932">
    <property type="entry name" value="Wzy_C"/>
    <property type="match status" value="1"/>
</dbReference>
<evidence type="ECO:0000313" key="8">
    <source>
        <dbReference type="EMBL" id="ACI17807.1"/>
    </source>
</evidence>
<dbReference type="SUPFAM" id="SSF48452">
    <property type="entry name" value="TPR-like"/>
    <property type="match status" value="1"/>
</dbReference>
<reference evidence="9" key="1">
    <citation type="submission" date="2008-08" db="EMBL/GenBank/DDBJ databases">
        <title>The complete genome sequence of Coprothermobacter proteolyticus strain ATCC 5245 / DSM 5265 / BT.</title>
        <authorList>
            <person name="Dodson R.J."/>
            <person name="Durkin A.S."/>
            <person name="Wu M."/>
            <person name="Eisen J."/>
            <person name="Sutton G."/>
        </authorList>
    </citation>
    <scope>NUCLEOTIDE SEQUENCE [LARGE SCALE GENOMIC DNA]</scope>
    <source>
        <strain evidence="9">ATCC 35245 / DSM 5265 / OCM 4 / BT</strain>
    </source>
</reference>
<sequence length="739" mass="82736">MAKKSQRRTSEGPTPLLLVTLSLILLVFPLVFYSRAVTRAFDLTKSAVFTWLWLVLGSWILFLSLWKDQKWLKTPLLIPIIGYALSLVFSTVFSITPIISFLGVYERQIGLIVQLQAISLAFILAGVVDRKNLLNIVVDTLIVFGTVNALVGMSQFFGFDPLGFTSGYGTEAFGFMGNPDFFGPVMVITTFLTFGRLLSDLGSDNTWIWLTSFALQFFSLMVTAQGGVMGAFGGLTMGFLTFHTFFTGDDKKKNEKWLYAPLGVALALFVLTLLVFPANRMTDLLSAVLGIGVGLTLWAFINLVFLDRREHAKLWRFSAILVVVVLAVGIFGVYEIYSLPPVTIAEKLGFTVGTRLVLWKHTIGFSIENTLDGKLFGIGIESFRRGFMPYKPLELSQLEPNVNYDDPHNNFLGVLAKVGIIGFVFYAWIFIAAAGMLYKTLRVAEPKKEKMLIIGIAAALVAYATNLVTIFDMLPSLMMFYALLGLIMASYNIYVRPTEEIKQTKPWVKPTTLVAWALLLGLSLYNGYYYFNAWKAESYFRSGLGNMRYYESNQASLTDEQKPQVIASSLYFLDKAMAYNPNESYYAINYLRAASYYWDLTQTASPDEANNVVATAIAKAQQYESTTWAPENLYATMANVYAKVGGLDKSIEYFEKAVNWDHQFYSARMNLAILLSNRAQLYLAQGNKDAARTDLNTALEHIKHAQEVLAITTNEELVKMRDQMASIQKSIESLLASIE</sequence>
<dbReference type="InterPro" id="IPR051533">
    <property type="entry name" value="WaaL-like"/>
</dbReference>
<dbReference type="PANTHER" id="PTHR37422">
    <property type="entry name" value="TEICHURONIC ACID BIOSYNTHESIS PROTEIN TUAE"/>
    <property type="match status" value="1"/>
</dbReference>
<evidence type="ECO:0000256" key="2">
    <source>
        <dbReference type="ARBA" id="ARBA00022692"/>
    </source>
</evidence>
<organism evidence="8 9">
    <name type="scientific">Coprothermobacter proteolyticus (strain ATCC 35245 / DSM 5265 / OCM 4 / BT)</name>
    <dbReference type="NCBI Taxonomy" id="309798"/>
    <lineage>
        <taxon>Bacteria</taxon>
        <taxon>Pseudomonadati</taxon>
        <taxon>Coprothermobacterota</taxon>
        <taxon>Coprothermobacteria</taxon>
        <taxon>Coprothermobacterales</taxon>
        <taxon>Coprothermobacteraceae</taxon>
        <taxon>Coprothermobacter</taxon>
    </lineage>
</organism>
<dbReference type="OrthoDB" id="1762823at2"/>
<dbReference type="eggNOG" id="COG3307">
    <property type="taxonomic scope" value="Bacteria"/>
</dbReference>
<keyword evidence="4 6" id="KW-0472">Membrane</keyword>
<feature type="transmembrane region" description="Helical" evidence="6">
    <location>
        <begin position="450"/>
        <end position="471"/>
    </location>
</feature>
<feature type="transmembrane region" description="Helical" evidence="6">
    <location>
        <begin position="228"/>
        <end position="246"/>
    </location>
</feature>
<dbReference type="KEGG" id="cpo:COPRO5265_1285"/>
<gene>
    <name evidence="8" type="ordered locus">COPRO5265_1285</name>
</gene>
<dbReference type="InterPro" id="IPR007016">
    <property type="entry name" value="O-antigen_ligase-rel_domated"/>
</dbReference>
<dbReference type="Gene3D" id="1.25.40.10">
    <property type="entry name" value="Tetratricopeptide repeat domain"/>
    <property type="match status" value="1"/>
</dbReference>
<dbReference type="RefSeq" id="WP_012544459.1">
    <property type="nucleotide sequence ID" value="NC_011295.1"/>
</dbReference>
<evidence type="ECO:0000256" key="4">
    <source>
        <dbReference type="ARBA" id="ARBA00023136"/>
    </source>
</evidence>
<accession>B5Y9Z0</accession>
<feature type="transmembrane region" description="Helical" evidence="6">
    <location>
        <begin position="507"/>
        <end position="531"/>
    </location>
</feature>
<dbReference type="Pfam" id="PF13424">
    <property type="entry name" value="TPR_12"/>
    <property type="match status" value="1"/>
</dbReference>
<proteinExistence type="predicted"/>
<feature type="transmembrane region" description="Helical" evidence="6">
    <location>
        <begin position="206"/>
        <end position="222"/>
    </location>
</feature>
<name>B5Y9Z0_COPPD</name>
<dbReference type="HOGENOM" id="CLU_375411_0_0_9"/>
<dbReference type="Proteomes" id="UP000001732">
    <property type="component" value="Chromosome"/>
</dbReference>
<feature type="transmembrane region" description="Helical" evidence="6">
    <location>
        <begin position="477"/>
        <end position="495"/>
    </location>
</feature>
<feature type="domain" description="O-antigen ligase-related" evidence="7">
    <location>
        <begin position="270"/>
        <end position="426"/>
    </location>
</feature>
<feature type="transmembrane region" description="Helical" evidence="6">
    <location>
        <begin position="109"/>
        <end position="128"/>
    </location>
</feature>
<protein>
    <submittedName>
        <fullName evidence="8">Tetratricopeptide repeat domain protein</fullName>
    </submittedName>
</protein>
<evidence type="ECO:0000313" key="9">
    <source>
        <dbReference type="Proteomes" id="UP000001732"/>
    </source>
</evidence>